<sequence length="116" mass="12737">LTGQGGTAMIEAPLWRDSTVLRLKEMDSMLDKLEAVDEIRSISDVEPRDRVGVMLAESRIVSDAEEPDKLTELPAISESPNKLATESRVPGEAEKKDDSDELDMSLKRAVVAVGWV</sequence>
<accession>A0ACB6Z1X9</accession>
<dbReference type="Proteomes" id="UP000886501">
    <property type="component" value="Unassembled WGS sequence"/>
</dbReference>
<dbReference type="EMBL" id="MU118193">
    <property type="protein sequence ID" value="KAF9643705.1"/>
    <property type="molecule type" value="Genomic_DNA"/>
</dbReference>
<name>A0ACB6Z1X9_THEGA</name>
<reference evidence="1" key="2">
    <citation type="journal article" date="2020" name="Nat. Commun.">
        <title>Large-scale genome sequencing of mycorrhizal fungi provides insights into the early evolution of symbiotic traits.</title>
        <authorList>
            <person name="Miyauchi S."/>
            <person name="Kiss E."/>
            <person name="Kuo A."/>
            <person name="Drula E."/>
            <person name="Kohler A."/>
            <person name="Sanchez-Garcia M."/>
            <person name="Morin E."/>
            <person name="Andreopoulos B."/>
            <person name="Barry K.W."/>
            <person name="Bonito G."/>
            <person name="Buee M."/>
            <person name="Carver A."/>
            <person name="Chen C."/>
            <person name="Cichocki N."/>
            <person name="Clum A."/>
            <person name="Culley D."/>
            <person name="Crous P.W."/>
            <person name="Fauchery L."/>
            <person name="Girlanda M."/>
            <person name="Hayes R.D."/>
            <person name="Keri Z."/>
            <person name="LaButti K."/>
            <person name="Lipzen A."/>
            <person name="Lombard V."/>
            <person name="Magnuson J."/>
            <person name="Maillard F."/>
            <person name="Murat C."/>
            <person name="Nolan M."/>
            <person name="Ohm R.A."/>
            <person name="Pangilinan J."/>
            <person name="Pereira M.F."/>
            <person name="Perotto S."/>
            <person name="Peter M."/>
            <person name="Pfister S."/>
            <person name="Riley R."/>
            <person name="Sitrit Y."/>
            <person name="Stielow J.B."/>
            <person name="Szollosi G."/>
            <person name="Zifcakova L."/>
            <person name="Stursova M."/>
            <person name="Spatafora J.W."/>
            <person name="Tedersoo L."/>
            <person name="Vaario L.M."/>
            <person name="Yamada A."/>
            <person name="Yan M."/>
            <person name="Wang P."/>
            <person name="Xu J."/>
            <person name="Bruns T."/>
            <person name="Baldrian P."/>
            <person name="Vilgalys R."/>
            <person name="Dunand C."/>
            <person name="Henrissat B."/>
            <person name="Grigoriev I.V."/>
            <person name="Hibbett D."/>
            <person name="Nagy L.G."/>
            <person name="Martin F.M."/>
        </authorList>
    </citation>
    <scope>NUCLEOTIDE SEQUENCE</scope>
    <source>
        <strain evidence="1">P2</strain>
    </source>
</reference>
<keyword evidence="2" id="KW-1185">Reference proteome</keyword>
<reference evidence="1" key="1">
    <citation type="submission" date="2019-10" db="EMBL/GenBank/DDBJ databases">
        <authorList>
            <consortium name="DOE Joint Genome Institute"/>
            <person name="Kuo A."/>
            <person name="Miyauchi S."/>
            <person name="Kiss E."/>
            <person name="Drula E."/>
            <person name="Kohler A."/>
            <person name="Sanchez-Garcia M."/>
            <person name="Andreopoulos B."/>
            <person name="Barry K.W."/>
            <person name="Bonito G."/>
            <person name="Buee M."/>
            <person name="Carver A."/>
            <person name="Chen C."/>
            <person name="Cichocki N."/>
            <person name="Clum A."/>
            <person name="Culley D."/>
            <person name="Crous P.W."/>
            <person name="Fauchery L."/>
            <person name="Girlanda M."/>
            <person name="Hayes R."/>
            <person name="Keri Z."/>
            <person name="Labutti K."/>
            <person name="Lipzen A."/>
            <person name="Lombard V."/>
            <person name="Magnuson J."/>
            <person name="Maillard F."/>
            <person name="Morin E."/>
            <person name="Murat C."/>
            <person name="Nolan M."/>
            <person name="Ohm R."/>
            <person name="Pangilinan J."/>
            <person name="Pereira M."/>
            <person name="Perotto S."/>
            <person name="Peter M."/>
            <person name="Riley R."/>
            <person name="Sitrit Y."/>
            <person name="Stielow B."/>
            <person name="Szollosi G."/>
            <person name="Zifcakova L."/>
            <person name="Stursova M."/>
            <person name="Spatafora J.W."/>
            <person name="Tedersoo L."/>
            <person name="Vaario L.-M."/>
            <person name="Yamada A."/>
            <person name="Yan M."/>
            <person name="Wang P."/>
            <person name="Xu J."/>
            <person name="Bruns T."/>
            <person name="Baldrian P."/>
            <person name="Vilgalys R."/>
            <person name="Henrissat B."/>
            <person name="Grigoriev I.V."/>
            <person name="Hibbett D."/>
            <person name="Nagy L.G."/>
            <person name="Martin F.M."/>
        </authorList>
    </citation>
    <scope>NUCLEOTIDE SEQUENCE</scope>
    <source>
        <strain evidence="1">P2</strain>
    </source>
</reference>
<protein>
    <submittedName>
        <fullName evidence="1">Uncharacterized protein</fullName>
    </submittedName>
</protein>
<proteinExistence type="predicted"/>
<evidence type="ECO:0000313" key="2">
    <source>
        <dbReference type="Proteomes" id="UP000886501"/>
    </source>
</evidence>
<organism evidence="1 2">
    <name type="scientific">Thelephora ganbajun</name>
    <name type="common">Ganba fungus</name>
    <dbReference type="NCBI Taxonomy" id="370292"/>
    <lineage>
        <taxon>Eukaryota</taxon>
        <taxon>Fungi</taxon>
        <taxon>Dikarya</taxon>
        <taxon>Basidiomycota</taxon>
        <taxon>Agaricomycotina</taxon>
        <taxon>Agaricomycetes</taxon>
        <taxon>Thelephorales</taxon>
        <taxon>Thelephoraceae</taxon>
        <taxon>Thelephora</taxon>
    </lineage>
</organism>
<gene>
    <name evidence="1" type="ORF">BDM02DRAFT_3132236</name>
</gene>
<evidence type="ECO:0000313" key="1">
    <source>
        <dbReference type="EMBL" id="KAF9643705.1"/>
    </source>
</evidence>
<feature type="non-terminal residue" evidence="1">
    <location>
        <position position="1"/>
    </location>
</feature>
<comment type="caution">
    <text evidence="1">The sequence shown here is derived from an EMBL/GenBank/DDBJ whole genome shotgun (WGS) entry which is preliminary data.</text>
</comment>